<dbReference type="AlphaFoldDB" id="A0A168MJ94"/>
<dbReference type="OrthoDB" id="2449587at2"/>
<dbReference type="Pfam" id="PF14526">
    <property type="entry name" value="Cass2"/>
    <property type="match status" value="1"/>
</dbReference>
<dbReference type="EMBL" id="LVJH01000006">
    <property type="protein sequence ID" value="OAB44745.1"/>
    <property type="molecule type" value="Genomic_DNA"/>
</dbReference>
<feature type="domain" description="AraC effector-binding" evidence="1">
    <location>
        <begin position="4"/>
        <end position="157"/>
    </location>
</feature>
<comment type="caution">
    <text evidence="2">The sequence shown here is derived from an EMBL/GenBank/DDBJ whole genome shotgun (WGS) entry which is preliminary data.</text>
</comment>
<evidence type="ECO:0000259" key="1">
    <source>
        <dbReference type="SMART" id="SM00871"/>
    </source>
</evidence>
<dbReference type="InterPro" id="IPR029441">
    <property type="entry name" value="Cass2"/>
</dbReference>
<dbReference type="Proteomes" id="UP000076967">
    <property type="component" value="Unassembled WGS sequence"/>
</dbReference>
<dbReference type="SUPFAM" id="SSF55136">
    <property type="entry name" value="Probable bacterial effector-binding domain"/>
    <property type="match status" value="1"/>
</dbReference>
<dbReference type="InterPro" id="IPR010499">
    <property type="entry name" value="AraC_E-bd"/>
</dbReference>
<dbReference type="RefSeq" id="WP_068529563.1">
    <property type="nucleotide sequence ID" value="NZ_LVJH01000006.1"/>
</dbReference>
<evidence type="ECO:0000313" key="3">
    <source>
        <dbReference type="Proteomes" id="UP000076967"/>
    </source>
</evidence>
<keyword evidence="3" id="KW-1185">Reference proteome</keyword>
<reference evidence="2 3" key="1">
    <citation type="submission" date="2016-03" db="EMBL/GenBank/DDBJ databases">
        <title>Draft genome sequence of Paenibacillus glacialis DSM 22343.</title>
        <authorList>
            <person name="Shin S.-K."/>
            <person name="Yi H."/>
        </authorList>
    </citation>
    <scope>NUCLEOTIDE SEQUENCE [LARGE SCALE GENOMIC DNA]</scope>
    <source>
        <strain evidence="2 3">DSM 22343</strain>
    </source>
</reference>
<name>A0A168MJ94_9BACL</name>
<protein>
    <recommendedName>
        <fullName evidence="1">AraC effector-binding domain-containing protein</fullName>
    </recommendedName>
</protein>
<dbReference type="InterPro" id="IPR011256">
    <property type="entry name" value="Reg_factor_effector_dom_sf"/>
</dbReference>
<gene>
    <name evidence="2" type="ORF">PGLA_04845</name>
</gene>
<sequence>MTIEEMQILERNETKLVGYSVSASLNQDIETGIVGRLSEELLNNRHEIANRLDDDGIYLVQIYSDGEWTPDLPFVSIVAVEVSNLGLIPEGFVQHTIPSGKYVKVTHKGPESLIGETYDSIRDKGISDCRAFDFEYWADMGSLEQEESIIEIYLPLEA</sequence>
<dbReference type="PANTHER" id="PTHR36444">
    <property type="entry name" value="TRANSCRIPTIONAL REGULATOR PROTEIN YOBU-RELATED"/>
    <property type="match status" value="1"/>
</dbReference>
<proteinExistence type="predicted"/>
<dbReference type="InterPro" id="IPR053182">
    <property type="entry name" value="YobU-like_regulator"/>
</dbReference>
<organism evidence="2 3">
    <name type="scientific">Paenibacillus glacialis</name>
    <dbReference type="NCBI Taxonomy" id="494026"/>
    <lineage>
        <taxon>Bacteria</taxon>
        <taxon>Bacillati</taxon>
        <taxon>Bacillota</taxon>
        <taxon>Bacilli</taxon>
        <taxon>Bacillales</taxon>
        <taxon>Paenibacillaceae</taxon>
        <taxon>Paenibacillus</taxon>
    </lineage>
</organism>
<evidence type="ECO:0000313" key="2">
    <source>
        <dbReference type="EMBL" id="OAB44745.1"/>
    </source>
</evidence>
<dbReference type="Gene3D" id="3.20.80.10">
    <property type="entry name" value="Regulatory factor, effector binding domain"/>
    <property type="match status" value="1"/>
</dbReference>
<dbReference type="SMART" id="SM00871">
    <property type="entry name" value="AraC_E_bind"/>
    <property type="match status" value="1"/>
</dbReference>
<dbReference type="PANTHER" id="PTHR36444:SF2">
    <property type="entry name" value="TRANSCRIPTIONAL REGULATOR PROTEIN YOBU-RELATED"/>
    <property type="match status" value="1"/>
</dbReference>
<accession>A0A168MJ94</accession>
<dbReference type="STRING" id="494026.PGLA_04845"/>